<evidence type="ECO:0000259" key="2">
    <source>
        <dbReference type="Pfam" id="PF22725"/>
    </source>
</evidence>
<dbReference type="InterPro" id="IPR051450">
    <property type="entry name" value="Gfo/Idh/MocA_Oxidoreductases"/>
</dbReference>
<dbReference type="SUPFAM" id="SSF51735">
    <property type="entry name" value="NAD(P)-binding Rossmann-fold domains"/>
    <property type="match status" value="1"/>
</dbReference>
<accession>A0A382P3E0</accession>
<dbReference type="EMBL" id="UINC01104632">
    <property type="protein sequence ID" value="SVC67934.1"/>
    <property type="molecule type" value="Genomic_DNA"/>
</dbReference>
<dbReference type="InterPro" id="IPR000683">
    <property type="entry name" value="Gfo/Idh/MocA-like_OxRdtase_N"/>
</dbReference>
<dbReference type="PANTHER" id="PTHR43377:SF1">
    <property type="entry name" value="BILIVERDIN REDUCTASE A"/>
    <property type="match status" value="1"/>
</dbReference>
<organism evidence="3">
    <name type="scientific">marine metagenome</name>
    <dbReference type="NCBI Taxonomy" id="408172"/>
    <lineage>
        <taxon>unclassified sequences</taxon>
        <taxon>metagenomes</taxon>
        <taxon>ecological metagenomes</taxon>
    </lineage>
</organism>
<feature type="non-terminal residue" evidence="3">
    <location>
        <position position="1"/>
    </location>
</feature>
<evidence type="ECO:0000313" key="3">
    <source>
        <dbReference type="EMBL" id="SVC67934.1"/>
    </source>
</evidence>
<dbReference type="PANTHER" id="PTHR43377">
    <property type="entry name" value="BILIVERDIN REDUCTASE A"/>
    <property type="match status" value="1"/>
</dbReference>
<gene>
    <name evidence="3" type="ORF">METZ01_LOCUS320788</name>
</gene>
<protein>
    <submittedName>
        <fullName evidence="3">Uncharacterized protein</fullName>
    </submittedName>
</protein>
<evidence type="ECO:0000259" key="1">
    <source>
        <dbReference type="Pfam" id="PF01408"/>
    </source>
</evidence>
<proteinExistence type="predicted"/>
<reference evidence="3" key="1">
    <citation type="submission" date="2018-05" db="EMBL/GenBank/DDBJ databases">
        <authorList>
            <person name="Lanie J.A."/>
            <person name="Ng W.-L."/>
            <person name="Kazmierczak K.M."/>
            <person name="Andrzejewski T.M."/>
            <person name="Davidsen T.M."/>
            <person name="Wayne K.J."/>
            <person name="Tettelin H."/>
            <person name="Glass J.I."/>
            <person name="Rusch D."/>
            <person name="Podicherti R."/>
            <person name="Tsui H.-C.T."/>
            <person name="Winkler M.E."/>
        </authorList>
    </citation>
    <scope>NUCLEOTIDE SEQUENCE</scope>
</reference>
<feature type="domain" description="Gfo/Idh/MocA-like oxidoreductase N-terminal" evidence="1">
    <location>
        <begin position="7"/>
        <end position="65"/>
    </location>
</feature>
<dbReference type="Pfam" id="PF22725">
    <property type="entry name" value="GFO_IDH_MocA_C3"/>
    <property type="match status" value="1"/>
</dbReference>
<dbReference type="GO" id="GO:0000166">
    <property type="term" value="F:nucleotide binding"/>
    <property type="evidence" value="ECO:0007669"/>
    <property type="project" value="InterPro"/>
</dbReference>
<dbReference type="AlphaFoldDB" id="A0A382P3E0"/>
<name>A0A382P3E0_9ZZZZ</name>
<dbReference type="Gene3D" id="3.40.50.720">
    <property type="entry name" value="NAD(P)-binding Rossmann-like Domain"/>
    <property type="match status" value="1"/>
</dbReference>
<dbReference type="SUPFAM" id="SSF55347">
    <property type="entry name" value="Glyceraldehyde-3-phosphate dehydrogenase-like, C-terminal domain"/>
    <property type="match status" value="1"/>
</dbReference>
<dbReference type="Gene3D" id="3.30.360.10">
    <property type="entry name" value="Dihydrodipicolinate Reductase, domain 2"/>
    <property type="match status" value="1"/>
</dbReference>
<dbReference type="InterPro" id="IPR055170">
    <property type="entry name" value="GFO_IDH_MocA-like_dom"/>
</dbReference>
<sequence>VEAAAAAADALSIVTPTVTHHALAKPLLEQGKHILVEKPMTDNAGQAAELVSLARQYDCVLQVGHIERFNPVFNYLQQVAREPRFIESHRLSPYPARSMDIGVVLDLMIHDLDIVLAFVLSPVEHIDAAGVRVLSTSEDIANARLRFANGCVANLTVSRVSPERLRKIRVFSGGDAPGYVSLDYREQQGYHYRLAREDEPESSLLKKLVAGRDSAIVSQFGGRRVVREPVPIQREEPLKVELESFVRCVAEKQEPIVSGESALQAIELALEITAQIQSQDD</sequence>
<dbReference type="Pfam" id="PF01408">
    <property type="entry name" value="GFO_IDH_MocA"/>
    <property type="match status" value="1"/>
</dbReference>
<dbReference type="InterPro" id="IPR036291">
    <property type="entry name" value="NAD(P)-bd_dom_sf"/>
</dbReference>
<feature type="domain" description="GFO/IDH/MocA-like oxidoreductase" evidence="2">
    <location>
        <begin position="98"/>
        <end position="170"/>
    </location>
</feature>